<keyword evidence="3 5" id="KW-0949">S-adenosyl-L-methionine</keyword>
<dbReference type="SUPFAM" id="SSF53335">
    <property type="entry name" value="S-adenosyl-L-methionine-dependent methyltransferases"/>
    <property type="match status" value="1"/>
</dbReference>
<comment type="catalytic activity">
    <reaction evidence="4 5">
        <text>L-glutaminyl-[peptide chain release factor] + S-adenosyl-L-methionine = N(5)-methyl-L-glutaminyl-[peptide chain release factor] + S-adenosyl-L-homocysteine + H(+)</text>
        <dbReference type="Rhea" id="RHEA:42896"/>
        <dbReference type="Rhea" id="RHEA-COMP:10271"/>
        <dbReference type="Rhea" id="RHEA-COMP:10272"/>
        <dbReference type="ChEBI" id="CHEBI:15378"/>
        <dbReference type="ChEBI" id="CHEBI:30011"/>
        <dbReference type="ChEBI" id="CHEBI:57856"/>
        <dbReference type="ChEBI" id="CHEBI:59789"/>
        <dbReference type="ChEBI" id="CHEBI:61891"/>
        <dbReference type="EC" id="2.1.1.297"/>
    </reaction>
</comment>
<feature type="binding site" evidence="5">
    <location>
        <position position="141"/>
    </location>
    <ligand>
        <name>S-adenosyl-L-methionine</name>
        <dbReference type="ChEBI" id="CHEBI:59789"/>
    </ligand>
</feature>
<dbReference type="Pfam" id="PF17827">
    <property type="entry name" value="PrmC_N"/>
    <property type="match status" value="1"/>
</dbReference>
<dbReference type="PANTHER" id="PTHR18895:SF74">
    <property type="entry name" value="MTRF1L RELEASE FACTOR GLUTAMINE METHYLTRANSFERASE"/>
    <property type="match status" value="1"/>
</dbReference>
<evidence type="ECO:0000313" key="8">
    <source>
        <dbReference type="EMBL" id="RAK33683.1"/>
    </source>
</evidence>
<dbReference type="Gene3D" id="3.40.50.150">
    <property type="entry name" value="Vaccinia Virus protein VP39"/>
    <property type="match status" value="1"/>
</dbReference>
<dbReference type="CDD" id="cd02440">
    <property type="entry name" value="AdoMet_MTases"/>
    <property type="match status" value="1"/>
</dbReference>
<evidence type="ECO:0000256" key="2">
    <source>
        <dbReference type="ARBA" id="ARBA00022679"/>
    </source>
</evidence>
<evidence type="ECO:0000256" key="4">
    <source>
        <dbReference type="ARBA" id="ARBA00048391"/>
    </source>
</evidence>
<dbReference type="Proteomes" id="UP000249453">
    <property type="component" value="Unassembled WGS sequence"/>
</dbReference>
<dbReference type="PROSITE" id="PS00092">
    <property type="entry name" value="N6_MTASE"/>
    <property type="match status" value="1"/>
</dbReference>
<comment type="similarity">
    <text evidence="5">Belongs to the protein N5-glutamine methyltransferase family. PrmC subfamily.</text>
</comment>
<feature type="binding site" evidence="5">
    <location>
        <position position="170"/>
    </location>
    <ligand>
        <name>S-adenosyl-L-methionine</name>
        <dbReference type="ChEBI" id="CHEBI:59789"/>
    </ligand>
</feature>
<dbReference type="HAMAP" id="MF_02126">
    <property type="entry name" value="RF_methyltr_PrmC"/>
    <property type="match status" value="1"/>
</dbReference>
<dbReference type="NCBIfam" id="TIGR00536">
    <property type="entry name" value="hemK_fam"/>
    <property type="match status" value="1"/>
</dbReference>
<dbReference type="GO" id="GO:0032259">
    <property type="term" value="P:methylation"/>
    <property type="evidence" value="ECO:0007669"/>
    <property type="project" value="UniProtKB-KW"/>
</dbReference>
<feature type="binding site" evidence="5">
    <location>
        <begin position="118"/>
        <end position="122"/>
    </location>
    <ligand>
        <name>S-adenosyl-L-methionine</name>
        <dbReference type="ChEBI" id="CHEBI:59789"/>
    </ligand>
</feature>
<dbReference type="GO" id="GO:0003676">
    <property type="term" value="F:nucleic acid binding"/>
    <property type="evidence" value="ECO:0007669"/>
    <property type="project" value="InterPro"/>
</dbReference>
<dbReference type="InterPro" id="IPR002052">
    <property type="entry name" value="DNA_methylase_N6_adenine_CS"/>
</dbReference>
<evidence type="ECO:0000256" key="1">
    <source>
        <dbReference type="ARBA" id="ARBA00022603"/>
    </source>
</evidence>
<dbReference type="EC" id="2.1.1.297" evidence="5"/>
<dbReference type="InterPro" id="IPR007848">
    <property type="entry name" value="Small_mtfrase_dom"/>
</dbReference>
<feature type="domain" description="Release factor glutamine methyltransferase N-terminal" evidence="7">
    <location>
        <begin position="2"/>
        <end position="69"/>
    </location>
</feature>
<evidence type="ECO:0000259" key="7">
    <source>
        <dbReference type="Pfam" id="PF17827"/>
    </source>
</evidence>
<dbReference type="InterPro" id="IPR019874">
    <property type="entry name" value="RF_methyltr_PrmC"/>
</dbReference>
<organism evidence="8 9">
    <name type="scientific">Falsochrobactrum ovis</name>
    <dbReference type="NCBI Taxonomy" id="1293442"/>
    <lineage>
        <taxon>Bacteria</taxon>
        <taxon>Pseudomonadati</taxon>
        <taxon>Pseudomonadota</taxon>
        <taxon>Alphaproteobacteria</taxon>
        <taxon>Hyphomicrobiales</taxon>
        <taxon>Brucellaceae</taxon>
        <taxon>Falsochrobactrum</taxon>
    </lineage>
</organism>
<evidence type="ECO:0000313" key="9">
    <source>
        <dbReference type="Proteomes" id="UP000249453"/>
    </source>
</evidence>
<protein>
    <recommendedName>
        <fullName evidence="5">Release factor glutamine methyltransferase</fullName>
        <shortName evidence="5">RF MTase</shortName>
        <ecNumber evidence="5">2.1.1.297</ecNumber>
    </recommendedName>
    <alternativeName>
        <fullName evidence="5">N5-glutamine methyltransferase PrmC</fullName>
    </alternativeName>
    <alternativeName>
        <fullName evidence="5">Protein-(glutamine-N5) MTase PrmC</fullName>
    </alternativeName>
    <alternativeName>
        <fullName evidence="5">Protein-glutamine N-methyltransferase PrmC</fullName>
    </alternativeName>
</protein>
<dbReference type="AlphaFoldDB" id="A0A364JYA3"/>
<dbReference type="Gene3D" id="1.10.8.10">
    <property type="entry name" value="DNA helicase RuvA subunit, C-terminal domain"/>
    <property type="match status" value="1"/>
</dbReference>
<dbReference type="InterPro" id="IPR050320">
    <property type="entry name" value="N5-glutamine_MTase"/>
</dbReference>
<dbReference type="InterPro" id="IPR040758">
    <property type="entry name" value="PrmC_N"/>
</dbReference>
<dbReference type="NCBIfam" id="TIGR03534">
    <property type="entry name" value="RF_mod_PrmC"/>
    <property type="match status" value="1"/>
</dbReference>
<dbReference type="EMBL" id="QLMK01000001">
    <property type="protein sequence ID" value="RAK33683.1"/>
    <property type="molecule type" value="Genomic_DNA"/>
</dbReference>
<feature type="binding site" evidence="5">
    <location>
        <begin position="184"/>
        <end position="187"/>
    </location>
    <ligand>
        <name>substrate</name>
    </ligand>
</feature>
<evidence type="ECO:0000256" key="5">
    <source>
        <dbReference type="HAMAP-Rule" id="MF_02126"/>
    </source>
</evidence>
<dbReference type="RefSeq" id="WP_111573577.1">
    <property type="nucleotide sequence ID" value="NZ_JBHEEY010000012.1"/>
</dbReference>
<keyword evidence="2 5" id="KW-0808">Transferase</keyword>
<name>A0A364JYA3_9HYPH</name>
<reference evidence="8 9" key="1">
    <citation type="submission" date="2018-06" db="EMBL/GenBank/DDBJ databases">
        <title>Genomic Encyclopedia of Type Strains, Phase IV (KMG-IV): sequencing the most valuable type-strain genomes for metagenomic binning, comparative biology and taxonomic classification.</title>
        <authorList>
            <person name="Goeker M."/>
        </authorList>
    </citation>
    <scope>NUCLEOTIDE SEQUENCE [LARGE SCALE GENOMIC DNA]</scope>
    <source>
        <strain evidence="8 9">DSM 26720</strain>
    </source>
</reference>
<keyword evidence="9" id="KW-1185">Reference proteome</keyword>
<comment type="caution">
    <text evidence="8">The sequence shown here is derived from an EMBL/GenBank/DDBJ whole genome shotgun (WGS) entry which is preliminary data.</text>
</comment>
<comment type="function">
    <text evidence="5">Methylates the class 1 translation termination release factors RF1/PrfA and RF2/PrfB on the glutamine residue of the universally conserved GGQ motif.</text>
</comment>
<dbReference type="Pfam" id="PF05175">
    <property type="entry name" value="MTS"/>
    <property type="match status" value="1"/>
</dbReference>
<dbReference type="GO" id="GO:0102559">
    <property type="term" value="F:peptide chain release factor N(5)-glutamine methyltransferase activity"/>
    <property type="evidence" value="ECO:0007669"/>
    <property type="project" value="UniProtKB-EC"/>
</dbReference>
<dbReference type="OrthoDB" id="9800643at2"/>
<proteinExistence type="inferred from homology"/>
<sequence length="287" mass="31595">MNSARKKLALAGVETPDLDAQLLVEYITKTTRVDLIARPELLIDGEAVVKLDLVLERRCAGEPVHRIIGMREFYGLPFRLSCETLEPRPDTESLIELVTPVVEQLINRHGPIEVLDMGTGTGAIIITLLHKFEKMRGIGVDKSVDALATARINAGINGVSNRFAALESDWWANVSGKFHLIVSNPPYIPRQEIATLSPEVRDYDPVAALDGGIDGLDFYRDLAKGGAEFLYRDGMIAVEIGANQFDQVSQIFRQAGFSLLNSACDLGGHRRALIFSNGRCDEKTFLC</sequence>
<dbReference type="InterPro" id="IPR029063">
    <property type="entry name" value="SAM-dependent_MTases_sf"/>
</dbReference>
<dbReference type="PANTHER" id="PTHR18895">
    <property type="entry name" value="HEMK METHYLTRANSFERASE"/>
    <property type="match status" value="1"/>
</dbReference>
<feature type="binding site" evidence="5">
    <location>
        <position position="184"/>
    </location>
    <ligand>
        <name>S-adenosyl-L-methionine</name>
        <dbReference type="ChEBI" id="CHEBI:59789"/>
    </ligand>
</feature>
<keyword evidence="1 5" id="KW-0489">Methyltransferase</keyword>
<evidence type="ECO:0000259" key="6">
    <source>
        <dbReference type="Pfam" id="PF05175"/>
    </source>
</evidence>
<feature type="domain" description="Methyltransferase small" evidence="6">
    <location>
        <begin position="113"/>
        <end position="190"/>
    </location>
</feature>
<gene>
    <name evidence="5" type="primary">prmC</name>
    <name evidence="8" type="ORF">C7374_1015</name>
</gene>
<evidence type="ECO:0000256" key="3">
    <source>
        <dbReference type="ARBA" id="ARBA00022691"/>
    </source>
</evidence>
<dbReference type="InterPro" id="IPR004556">
    <property type="entry name" value="HemK-like"/>
</dbReference>
<accession>A0A364JYA3</accession>